<protein>
    <submittedName>
        <fullName evidence="1">Uncharacterized protein</fullName>
    </submittedName>
</protein>
<dbReference type="Proteomes" id="UP000315295">
    <property type="component" value="Unassembled WGS sequence"/>
</dbReference>
<proteinExistence type="predicted"/>
<gene>
    <name evidence="1" type="ORF">C1H46_003741</name>
</gene>
<dbReference type="EMBL" id="VIEB01000038">
    <property type="protein sequence ID" value="TQE10628.1"/>
    <property type="molecule type" value="Genomic_DNA"/>
</dbReference>
<reference evidence="1 2" key="1">
    <citation type="journal article" date="2019" name="G3 (Bethesda)">
        <title>Sequencing of a Wild Apple (Malus baccata) Genome Unravels the Differences Between Cultivated and Wild Apple Species Regarding Disease Resistance and Cold Tolerance.</title>
        <authorList>
            <person name="Chen X."/>
        </authorList>
    </citation>
    <scope>NUCLEOTIDE SEQUENCE [LARGE SCALE GENOMIC DNA]</scope>
    <source>
        <strain evidence="2">cv. Shandingzi</strain>
        <tissue evidence="1">Leaves</tissue>
    </source>
</reference>
<comment type="caution">
    <text evidence="1">The sequence shown here is derived from an EMBL/GenBank/DDBJ whole genome shotgun (WGS) entry which is preliminary data.</text>
</comment>
<sequence>MEKLVTDEAHSSLFGSIQSFSQISAFSPWRSDLSDSEPCAAFSAAPKVRAFNSSCLSGIKSLPHYQQTALKTRIKACLCTIHIPIAVEATYEVEYGVLEARSMLEDGKDDMNCVKWK</sequence>
<evidence type="ECO:0000313" key="1">
    <source>
        <dbReference type="EMBL" id="TQE10628.1"/>
    </source>
</evidence>
<accession>A0A540NHV6</accession>
<name>A0A540NHV6_MALBA</name>
<evidence type="ECO:0000313" key="2">
    <source>
        <dbReference type="Proteomes" id="UP000315295"/>
    </source>
</evidence>
<dbReference type="AlphaFoldDB" id="A0A540NHV6"/>
<keyword evidence="2" id="KW-1185">Reference proteome</keyword>
<organism evidence="1 2">
    <name type="scientific">Malus baccata</name>
    <name type="common">Siberian crab apple</name>
    <name type="synonym">Pyrus baccata</name>
    <dbReference type="NCBI Taxonomy" id="106549"/>
    <lineage>
        <taxon>Eukaryota</taxon>
        <taxon>Viridiplantae</taxon>
        <taxon>Streptophyta</taxon>
        <taxon>Embryophyta</taxon>
        <taxon>Tracheophyta</taxon>
        <taxon>Spermatophyta</taxon>
        <taxon>Magnoliopsida</taxon>
        <taxon>eudicotyledons</taxon>
        <taxon>Gunneridae</taxon>
        <taxon>Pentapetalae</taxon>
        <taxon>rosids</taxon>
        <taxon>fabids</taxon>
        <taxon>Rosales</taxon>
        <taxon>Rosaceae</taxon>
        <taxon>Amygdaloideae</taxon>
        <taxon>Maleae</taxon>
        <taxon>Malus</taxon>
    </lineage>
</organism>